<dbReference type="PANTHER" id="PTHR41913">
    <property type="entry name" value="DUF1684 DOMAIN-CONTAINING PROTEIN"/>
    <property type="match status" value="1"/>
</dbReference>
<protein>
    <submittedName>
        <fullName evidence="1">DUF1684 domain-containing protein</fullName>
    </submittedName>
</protein>
<reference evidence="1 2" key="1">
    <citation type="submission" date="2024-04" db="EMBL/GenBank/DDBJ databases">
        <title>Dissimilatory iodate-reducing microorganisms contribute to the enrichment of iodine in groundwater.</title>
        <authorList>
            <person name="Jiang Z."/>
        </authorList>
    </citation>
    <scope>NUCLEOTIDE SEQUENCE [LARGE SCALE GENOMIC DNA]</scope>
    <source>
        <strain evidence="1 2">NCP973</strain>
    </source>
</reference>
<dbReference type="Pfam" id="PF07920">
    <property type="entry name" value="DUF1684"/>
    <property type="match status" value="1"/>
</dbReference>
<dbReference type="RefSeq" id="WP_341743310.1">
    <property type="nucleotide sequence ID" value="NZ_CP151406.1"/>
</dbReference>
<evidence type="ECO:0000313" key="2">
    <source>
        <dbReference type="Proteomes" id="UP001479520"/>
    </source>
</evidence>
<gene>
    <name evidence="1" type="ORF">AADV58_12065</name>
</gene>
<accession>A0ABZ2XEF6</accession>
<sequence>MKATLEEWRQARHAELAGANSWLGLVGLFWLDDEISRVGSGEDCVVRLPSGPAHLGDLIRRDACVFWQPAGGEARALQTDRDGRPDTIEHDSLSFFVVDREGRFAARVRDRAWATRQPFAGVDYFPENAAWCIDADWLPLDPPLTIEVPNVTGELKPVTVAFKAVFAVDGQSVELLPMSVGEREVFFVFRDRTSGRETYGAGRFLKARPAADGRIRLDFNRAFNPPCAFTPFATCPLPPPENWLPFPVEAGEKRWLGGH</sequence>
<dbReference type="Proteomes" id="UP001479520">
    <property type="component" value="Chromosome"/>
</dbReference>
<dbReference type="PANTHER" id="PTHR41913:SF1">
    <property type="entry name" value="DUF1684 DOMAIN-CONTAINING PROTEIN"/>
    <property type="match status" value="1"/>
</dbReference>
<keyword evidence="2" id="KW-1185">Reference proteome</keyword>
<dbReference type="InterPro" id="IPR012467">
    <property type="entry name" value="DUF1684"/>
</dbReference>
<name>A0ABZ2XEF6_9RHOO</name>
<organism evidence="1 2">
    <name type="scientific">Azonexus hydrophilus</name>
    <dbReference type="NCBI Taxonomy" id="418702"/>
    <lineage>
        <taxon>Bacteria</taxon>
        <taxon>Pseudomonadati</taxon>
        <taxon>Pseudomonadota</taxon>
        <taxon>Betaproteobacteria</taxon>
        <taxon>Rhodocyclales</taxon>
        <taxon>Azonexaceae</taxon>
        <taxon>Azonexus</taxon>
    </lineage>
</organism>
<proteinExistence type="predicted"/>
<evidence type="ECO:0000313" key="1">
    <source>
        <dbReference type="EMBL" id="WZJ20682.1"/>
    </source>
</evidence>
<dbReference type="EMBL" id="CP151406">
    <property type="protein sequence ID" value="WZJ20682.1"/>
    <property type="molecule type" value="Genomic_DNA"/>
</dbReference>